<protein>
    <recommendedName>
        <fullName evidence="5 11">Nicotinate-nucleotide--dimethylbenzimidazole phosphoribosyltransferase</fullName>
        <shortName evidence="11">NN:DBI PRT</shortName>
        <ecNumber evidence="4 11">2.4.2.21</ecNumber>
    </recommendedName>
    <alternativeName>
        <fullName evidence="9 11">N(1)-alpha-phosphoribosyltransferase</fullName>
    </alternativeName>
</protein>
<keyword evidence="13" id="KW-1185">Reference proteome</keyword>
<gene>
    <name evidence="11" type="primary">cobT</name>
    <name evidence="12" type="ORF">DES36_1174</name>
</gene>
<comment type="catalytic activity">
    <reaction evidence="10 11">
        <text>5,6-dimethylbenzimidazole + nicotinate beta-D-ribonucleotide = alpha-ribazole 5'-phosphate + nicotinate + H(+)</text>
        <dbReference type="Rhea" id="RHEA:11196"/>
        <dbReference type="ChEBI" id="CHEBI:15378"/>
        <dbReference type="ChEBI" id="CHEBI:15890"/>
        <dbReference type="ChEBI" id="CHEBI:32544"/>
        <dbReference type="ChEBI" id="CHEBI:57502"/>
        <dbReference type="ChEBI" id="CHEBI:57918"/>
        <dbReference type="EC" id="2.4.2.21"/>
    </reaction>
</comment>
<proteinExistence type="inferred from homology"/>
<dbReference type="EC" id="2.4.2.21" evidence="4 11"/>
<dbReference type="EMBL" id="QNRX01000017">
    <property type="protein sequence ID" value="RBP59910.1"/>
    <property type="molecule type" value="Genomic_DNA"/>
</dbReference>
<evidence type="ECO:0000256" key="10">
    <source>
        <dbReference type="ARBA" id="ARBA00047340"/>
    </source>
</evidence>
<dbReference type="InterPro" id="IPR036087">
    <property type="entry name" value="Nict_dMeBzImd_PRibTrfase_sf"/>
</dbReference>
<evidence type="ECO:0000256" key="4">
    <source>
        <dbReference type="ARBA" id="ARBA00011991"/>
    </source>
</evidence>
<dbReference type="Gene3D" id="3.40.50.10210">
    <property type="match status" value="1"/>
</dbReference>
<evidence type="ECO:0000313" key="13">
    <source>
        <dbReference type="Proteomes" id="UP000253490"/>
    </source>
</evidence>
<dbReference type="PANTHER" id="PTHR43463:SF1">
    <property type="entry name" value="NICOTINATE-NUCLEOTIDE--DIMETHYLBENZIMIDAZOLE PHOSPHORIBOSYLTRANSFERASE"/>
    <property type="match status" value="1"/>
</dbReference>
<dbReference type="HAMAP" id="MF_00230">
    <property type="entry name" value="CobT"/>
    <property type="match status" value="1"/>
</dbReference>
<dbReference type="Gene3D" id="1.10.1610.10">
    <property type="match status" value="1"/>
</dbReference>
<comment type="function">
    <text evidence="1 11">Catalyzes the synthesis of alpha-ribazole-5'-phosphate from nicotinate mononucleotide (NAMN) and 5,6-dimethylbenzimidazole (DMB).</text>
</comment>
<evidence type="ECO:0000256" key="1">
    <source>
        <dbReference type="ARBA" id="ARBA00002197"/>
    </source>
</evidence>
<organism evidence="12 13">
    <name type="scientific">Alkalibaculum bacchi</name>
    <dbReference type="NCBI Taxonomy" id="645887"/>
    <lineage>
        <taxon>Bacteria</taxon>
        <taxon>Bacillati</taxon>
        <taxon>Bacillota</taxon>
        <taxon>Clostridia</taxon>
        <taxon>Eubacteriales</taxon>
        <taxon>Eubacteriaceae</taxon>
        <taxon>Alkalibaculum</taxon>
    </lineage>
</organism>
<comment type="caution">
    <text evidence="12">The sequence shown here is derived from an EMBL/GenBank/DDBJ whole genome shotgun (WGS) entry which is preliminary data.</text>
</comment>
<name>A0A366HZP0_9FIRM</name>
<dbReference type="AlphaFoldDB" id="A0A366HZP0"/>
<keyword evidence="6 11" id="KW-0169">Cobalamin biosynthesis</keyword>
<feature type="active site" description="Proton acceptor" evidence="11">
    <location>
        <position position="322"/>
    </location>
</feature>
<accession>A0A366HZP0</accession>
<evidence type="ECO:0000256" key="7">
    <source>
        <dbReference type="ARBA" id="ARBA00022676"/>
    </source>
</evidence>
<dbReference type="GO" id="GO:0009236">
    <property type="term" value="P:cobalamin biosynthetic process"/>
    <property type="evidence" value="ECO:0007669"/>
    <property type="project" value="UniProtKB-UniRule"/>
</dbReference>
<keyword evidence="8 11" id="KW-0808">Transferase</keyword>
<dbReference type="Pfam" id="PF02277">
    <property type="entry name" value="DBI_PRT"/>
    <property type="match status" value="1"/>
</dbReference>
<dbReference type="UniPathway" id="UPA00061">
    <property type="reaction ID" value="UER00516"/>
</dbReference>
<dbReference type="SUPFAM" id="SSF52733">
    <property type="entry name" value="Nicotinate mononucleotide:5,6-dimethylbenzimidazole phosphoribosyltransferase (CobT)"/>
    <property type="match status" value="1"/>
</dbReference>
<dbReference type="OrthoDB" id="9781491at2"/>
<dbReference type="Proteomes" id="UP000253490">
    <property type="component" value="Unassembled WGS sequence"/>
</dbReference>
<dbReference type="PANTHER" id="PTHR43463">
    <property type="entry name" value="NICOTINATE-NUCLEOTIDE--DIMETHYLBENZIMIDAZOLE PHOSPHORIBOSYLTRANSFERASE"/>
    <property type="match status" value="1"/>
</dbReference>
<dbReference type="NCBIfam" id="TIGR03160">
    <property type="entry name" value="cobT_DBIPRT"/>
    <property type="match status" value="1"/>
</dbReference>
<evidence type="ECO:0000256" key="2">
    <source>
        <dbReference type="ARBA" id="ARBA00005049"/>
    </source>
</evidence>
<evidence type="ECO:0000313" key="12">
    <source>
        <dbReference type="EMBL" id="RBP59910.1"/>
    </source>
</evidence>
<dbReference type="FunFam" id="3.40.50.10210:FF:000001">
    <property type="entry name" value="Nicotinate-nucleotide--dimethylbenzimidazole phosphoribosyltransferase"/>
    <property type="match status" value="1"/>
</dbReference>
<comment type="similarity">
    <text evidence="3 11">Belongs to the CobT family.</text>
</comment>
<evidence type="ECO:0000256" key="9">
    <source>
        <dbReference type="ARBA" id="ARBA00030686"/>
    </source>
</evidence>
<comment type="pathway">
    <text evidence="2 11">Nucleoside biosynthesis; alpha-ribazole biosynthesis; alpha-ribazole from 5,6-dimethylbenzimidazole: step 1/2.</text>
</comment>
<evidence type="ECO:0000256" key="11">
    <source>
        <dbReference type="HAMAP-Rule" id="MF_00230"/>
    </source>
</evidence>
<dbReference type="RefSeq" id="WP_113921373.1">
    <property type="nucleotide sequence ID" value="NZ_QNRX01000017.1"/>
</dbReference>
<reference evidence="12 13" key="1">
    <citation type="submission" date="2018-06" db="EMBL/GenBank/DDBJ databases">
        <title>Genomic Encyclopedia of Type Strains, Phase IV (KMG-IV): sequencing the most valuable type-strain genomes for metagenomic binning, comparative biology and taxonomic classification.</title>
        <authorList>
            <person name="Goeker M."/>
        </authorList>
    </citation>
    <scope>NUCLEOTIDE SEQUENCE [LARGE SCALE GENOMIC DNA]</scope>
    <source>
        <strain evidence="12 13">DSM 22112</strain>
    </source>
</reference>
<evidence type="ECO:0000256" key="3">
    <source>
        <dbReference type="ARBA" id="ARBA00007110"/>
    </source>
</evidence>
<dbReference type="CDD" id="cd02439">
    <property type="entry name" value="DMB-PRT_CobT"/>
    <property type="match status" value="1"/>
</dbReference>
<dbReference type="NCBIfam" id="NF000996">
    <property type="entry name" value="PRK00105.1"/>
    <property type="match status" value="1"/>
</dbReference>
<dbReference type="GO" id="GO:0008939">
    <property type="term" value="F:nicotinate-nucleotide-dimethylbenzimidazole phosphoribosyltransferase activity"/>
    <property type="evidence" value="ECO:0007669"/>
    <property type="project" value="UniProtKB-UniRule"/>
</dbReference>
<evidence type="ECO:0000256" key="6">
    <source>
        <dbReference type="ARBA" id="ARBA00022573"/>
    </source>
</evidence>
<dbReference type="InterPro" id="IPR003200">
    <property type="entry name" value="Nict_dMeBzImd_PRibTrfase"/>
</dbReference>
<dbReference type="InterPro" id="IPR023195">
    <property type="entry name" value="Nict_dMeBzImd_PRibTrfase_N"/>
</dbReference>
<dbReference type="InterPro" id="IPR017846">
    <property type="entry name" value="Nict_dMeBzImd_PRibTrfase_bact"/>
</dbReference>
<keyword evidence="7 11" id="KW-0328">Glycosyltransferase</keyword>
<evidence type="ECO:0000256" key="8">
    <source>
        <dbReference type="ARBA" id="ARBA00022679"/>
    </source>
</evidence>
<sequence>MNSLLSYVTDIEPLDVAWKERAHEYLETLAIPHWSLGVVMDIAKQLAAIQKTLKPTVENKCVILMAGDHGVVEEGVSACKKEVTIEMIDNLSHRGASINALADTVHADVMVVDVGVAVDLDDYVKQGTVIPWKIGYGTRNMKKGPAMTREEAEKSILVGIKAVEKAINEKSAQLIATGDLGIGNTTPSSAILSVMTGQKVADVTGRGTGIDDKRLNNKIKVIEKAIELNKPDPNDPIDVLSKVGGYEIGGIAGVILGCAYYKIPVIVDGLISTAGALIAYGLNCNTVDYMIAGHKSQEPGHNYMWKSLNLKPLLDLGFRLGEGTGAALAMYIVEGAAAVINNVLSYEAAGVTPGA</sequence>
<evidence type="ECO:0000256" key="5">
    <source>
        <dbReference type="ARBA" id="ARBA00015486"/>
    </source>
</evidence>